<dbReference type="EMBL" id="JBHRWO010000010">
    <property type="protein sequence ID" value="MFC3492859.1"/>
    <property type="molecule type" value="Genomic_DNA"/>
</dbReference>
<dbReference type="NCBIfam" id="TIGR00778">
    <property type="entry name" value="ahpD_dom"/>
    <property type="match status" value="1"/>
</dbReference>
<keyword evidence="2" id="KW-1185">Reference proteome</keyword>
<proteinExistence type="predicted"/>
<protein>
    <submittedName>
        <fullName evidence="1">DNA-binding protein</fullName>
    </submittedName>
</protein>
<dbReference type="InterPro" id="IPR004675">
    <property type="entry name" value="AhpD_core"/>
</dbReference>
<accession>A0ABV7PZS4</accession>
<dbReference type="Proteomes" id="UP001595712">
    <property type="component" value="Unassembled WGS sequence"/>
</dbReference>
<evidence type="ECO:0000313" key="2">
    <source>
        <dbReference type="Proteomes" id="UP001595712"/>
    </source>
</evidence>
<comment type="caution">
    <text evidence="1">The sequence shown here is derived from an EMBL/GenBank/DDBJ whole genome shotgun (WGS) entry which is preliminary data.</text>
</comment>
<dbReference type="InterPro" id="IPR029032">
    <property type="entry name" value="AhpD-like"/>
</dbReference>
<dbReference type="Gene3D" id="1.20.1290.10">
    <property type="entry name" value="AhpD-like"/>
    <property type="match status" value="1"/>
</dbReference>
<dbReference type="SUPFAM" id="SSF69118">
    <property type="entry name" value="AhpD-like"/>
    <property type="match status" value="1"/>
</dbReference>
<dbReference type="GO" id="GO:0003677">
    <property type="term" value="F:DNA binding"/>
    <property type="evidence" value="ECO:0007669"/>
    <property type="project" value="UniProtKB-KW"/>
</dbReference>
<dbReference type="RefSeq" id="WP_387974235.1">
    <property type="nucleotide sequence ID" value="NZ_JBHRWO010000010.1"/>
</dbReference>
<reference evidence="2" key="1">
    <citation type="journal article" date="2019" name="Int. J. Syst. Evol. Microbiol.">
        <title>The Global Catalogue of Microorganisms (GCM) 10K type strain sequencing project: providing services to taxonomists for standard genome sequencing and annotation.</title>
        <authorList>
            <consortium name="The Broad Institute Genomics Platform"/>
            <consortium name="The Broad Institute Genome Sequencing Center for Infectious Disease"/>
            <person name="Wu L."/>
            <person name="Ma J."/>
        </authorList>
    </citation>
    <scope>NUCLEOTIDE SEQUENCE [LARGE SCALE GENOMIC DNA]</scope>
    <source>
        <strain evidence="2">CGMCC 4.7396</strain>
    </source>
</reference>
<name>A0ABV7PZS4_9ACTN</name>
<organism evidence="1 2">
    <name type="scientific">Glycomyces rhizosphaerae</name>
    <dbReference type="NCBI Taxonomy" id="2054422"/>
    <lineage>
        <taxon>Bacteria</taxon>
        <taxon>Bacillati</taxon>
        <taxon>Actinomycetota</taxon>
        <taxon>Actinomycetes</taxon>
        <taxon>Glycomycetales</taxon>
        <taxon>Glycomycetaceae</taxon>
        <taxon>Glycomyces</taxon>
    </lineage>
</organism>
<gene>
    <name evidence="1" type="ORF">ACFO8M_10210</name>
</gene>
<keyword evidence="1" id="KW-0238">DNA-binding</keyword>
<sequence length="334" mass="34808">MPPQIRYIAPVDARHAEGAVAEVYEQAKRELGAIGAPFQMLSPAPELLAAMWSLLREALMVGGPQERLAKEVVATAIAVRNGCRFCTDAHTVLLHALGEAELAEGLRAGKPPREWAPLAAWAVDPGPEGPFPAEAAPRFIGTALVFEFITRLVQVLAHNESPHPVTATRLGRSVASRTLRAAVAADLEPGTSLALLERLPGWARDVRVRVPGWAGDSPVGVAYGTLRALASAGTGLLGADAAEAVARTIGVREGTAASGLPELVDGEGLEAGAALGARLAVAAALAPAAVNESLVDAWRGERHSDHCVVHLLAYGTMTGVDALQDEIETRSIDA</sequence>
<evidence type="ECO:0000313" key="1">
    <source>
        <dbReference type="EMBL" id="MFC3492859.1"/>
    </source>
</evidence>